<protein>
    <submittedName>
        <fullName evidence="1">Uncharacterized protein</fullName>
    </submittedName>
</protein>
<comment type="caution">
    <text evidence="1">The sequence shown here is derived from an EMBL/GenBank/DDBJ whole genome shotgun (WGS) entry which is preliminary data.</text>
</comment>
<name>A0A4C1Z0T9_EUMVA</name>
<sequence length="164" mass="18207">MEPLWSDFIRNWQFNILTGVRSERFQFGLKVTGLFTGGQISDIRYHISLPSEAKVSLTLRPDAQSSRVTSLSPILVAQISRSTYEGRNKRTLAWQHSSRRIATDGGGHREWPGVSPIVVEIYGPRHKSGGGCPRTDIVTRLTPTYVGGNGGRINYTDAMFIGKS</sequence>
<dbReference type="Proteomes" id="UP000299102">
    <property type="component" value="Unassembled WGS sequence"/>
</dbReference>
<accession>A0A4C1Z0T9</accession>
<proteinExistence type="predicted"/>
<dbReference type="AlphaFoldDB" id="A0A4C1Z0T9"/>
<evidence type="ECO:0000313" key="1">
    <source>
        <dbReference type="EMBL" id="GBP80215.1"/>
    </source>
</evidence>
<reference evidence="1 2" key="1">
    <citation type="journal article" date="2019" name="Commun. Biol.">
        <title>The bagworm genome reveals a unique fibroin gene that provides high tensile strength.</title>
        <authorList>
            <person name="Kono N."/>
            <person name="Nakamura H."/>
            <person name="Ohtoshi R."/>
            <person name="Tomita M."/>
            <person name="Numata K."/>
            <person name="Arakawa K."/>
        </authorList>
    </citation>
    <scope>NUCLEOTIDE SEQUENCE [LARGE SCALE GENOMIC DNA]</scope>
</reference>
<evidence type="ECO:0000313" key="2">
    <source>
        <dbReference type="Proteomes" id="UP000299102"/>
    </source>
</evidence>
<keyword evidence="2" id="KW-1185">Reference proteome</keyword>
<gene>
    <name evidence="1" type="ORF">EVAR_100092_1</name>
</gene>
<organism evidence="1 2">
    <name type="scientific">Eumeta variegata</name>
    <name type="common">Bagworm moth</name>
    <name type="synonym">Eumeta japonica</name>
    <dbReference type="NCBI Taxonomy" id="151549"/>
    <lineage>
        <taxon>Eukaryota</taxon>
        <taxon>Metazoa</taxon>
        <taxon>Ecdysozoa</taxon>
        <taxon>Arthropoda</taxon>
        <taxon>Hexapoda</taxon>
        <taxon>Insecta</taxon>
        <taxon>Pterygota</taxon>
        <taxon>Neoptera</taxon>
        <taxon>Endopterygota</taxon>
        <taxon>Lepidoptera</taxon>
        <taxon>Glossata</taxon>
        <taxon>Ditrysia</taxon>
        <taxon>Tineoidea</taxon>
        <taxon>Psychidae</taxon>
        <taxon>Oiketicinae</taxon>
        <taxon>Eumeta</taxon>
    </lineage>
</organism>
<dbReference type="EMBL" id="BGZK01001450">
    <property type="protein sequence ID" value="GBP80215.1"/>
    <property type="molecule type" value="Genomic_DNA"/>
</dbReference>